<sequence length="1151" mass="131311">MAPRRLSYVMPVPEHLQKGKEDAISDLKMIHNEIKYDWPQILQSNANPIEVAVAFLDDTSVGLAHRLKEFSGFKRRTEGVLRHVVDEHYELFSNSIGSYHMLLSSLNQSKQDSKEIKEFLELSKKEVSDRSSLLAELAQSSARYEEMIEILDAIKLLNNVPDEIDQLIAEKKIHEIYNVISNAYKTAERYSLWSLPALAEVKIYLEEQSNKLHDMIVDELQSEIYSKNDRSITKNGESIWQTLITSKSPQMASFITLLKLENLEQYVYNSANFDISEVVDYLTEPVRKFLFEQLLDLHIFSTGEEGAVNYKVLLQTTLNPNSESYHYIYKLLLTASKLGRLDQVVATLVQSNQLELQGLINRTTEEVKSKNGHALSKLMKNLHYVEKDSLFDVMTGNNFNDSSVVILLELFGSIIVKCLITFQKHKVVNEVCALLNGKPASTISPNATNIAPSNELLYIWNITKSEIENLIMSYIYNEEAYSLGTHLPLLDQKNAKTSTSATTTTTTTAAGAATSSSILPTSVASSTAAIKQQSMKNKLFKFENVDWSTTKSAQELASSLTEIFPGFHLEDEDDKDALEMKTPYFEDEAFNDQLEVLVPKNLFNMRIILEPFLIFIDGSHRLFANFTEPKSTKSVGKQDAYQFFNTFMKSSFLSYFEDAIELVFGEQVGGSYAKDVYTGATEPSGLKLDLISLNRDSQLKQLGKNSVSKLDSNLVIYENAYNFKKLFLELCLILNTSLTYREEISNLVLKTLQSFATEYGKLFQDLLASNEGQLNRPVLRISKWMNLHTLSEFSGDILILREQQKHQQQQQHEEQQASEKLPLLVDAENRVILAETKDVAVVKDDLLDNDSLTQVVHLLLTSTWVLSWIHLIKKESNYNIFDDEQNREVDISVVEKLRYNWSFLESGRPVINFTADTSDITKNNIYLALNLDKNIEFDRIVHTFKAIRDHTVLALRYELRSKAIYYVSLSYNVMEWVPTTEPGDADPYIVLLNQEIFAIDNKLTRALKYDNDDDYGELDGDSDEKESVFIGFSQFLNDLIIQRSSTVKKINTNGVKRILLNISTLQQTLRSLSSNPATIDFNKSLVYFEMFALNEFSMLNRIKQNGDKLTKEQYYNLARLIYSEKLADGNGSLFNKGKYNELIKKIDEVLK</sequence>
<dbReference type="GO" id="GO:0006904">
    <property type="term" value="P:vesicle docking involved in exocytosis"/>
    <property type="evidence" value="ECO:0007669"/>
    <property type="project" value="InterPro"/>
</dbReference>
<accession>A5E514</accession>
<evidence type="ECO:0000256" key="3">
    <source>
        <dbReference type="ARBA" id="ARBA00022927"/>
    </source>
</evidence>
<dbReference type="STRING" id="379508.A5E514"/>
<evidence type="ECO:0000259" key="6">
    <source>
        <dbReference type="Pfam" id="PF20652"/>
    </source>
</evidence>
<keyword evidence="3 4" id="KW-0653">Protein transport</keyword>
<dbReference type="PANTHER" id="PTHR14146:SF0">
    <property type="entry name" value="EXOCYST COMPLEX COMPONENT 4"/>
    <property type="match status" value="1"/>
</dbReference>
<dbReference type="GO" id="GO:0015031">
    <property type="term" value="P:protein transport"/>
    <property type="evidence" value="ECO:0007669"/>
    <property type="project" value="UniProtKB-KW"/>
</dbReference>
<dbReference type="KEGG" id="lel:PVL30_005432"/>
<dbReference type="InterPro" id="IPR048630">
    <property type="entry name" value="Sec8_M"/>
</dbReference>
<dbReference type="eggNOG" id="KOG3691">
    <property type="taxonomic scope" value="Eukaryota"/>
</dbReference>
<dbReference type="OrthoDB" id="272977at2759"/>
<comment type="function">
    <text evidence="4">Component of the exocyst complex involved in the docking of exocytic vesicles with fusion sites on the plasma membrane.</text>
</comment>
<keyword evidence="8" id="KW-1185">Reference proteome</keyword>
<evidence type="ECO:0000313" key="8">
    <source>
        <dbReference type="Proteomes" id="UP000001996"/>
    </source>
</evidence>
<evidence type="ECO:0000259" key="5">
    <source>
        <dbReference type="Pfam" id="PF04048"/>
    </source>
</evidence>
<dbReference type="InParanoid" id="A5E514"/>
<keyword evidence="2 4" id="KW-0268">Exocytosis</keyword>
<dbReference type="GeneID" id="5230989"/>
<evidence type="ECO:0000256" key="1">
    <source>
        <dbReference type="ARBA" id="ARBA00022448"/>
    </source>
</evidence>
<dbReference type="Pfam" id="PF04048">
    <property type="entry name" value="Sec8_N"/>
    <property type="match status" value="1"/>
</dbReference>
<evidence type="ECO:0000256" key="2">
    <source>
        <dbReference type="ARBA" id="ARBA00022483"/>
    </source>
</evidence>
<reference evidence="7 8" key="1">
    <citation type="journal article" date="2009" name="Nature">
        <title>Evolution of pathogenicity and sexual reproduction in eight Candida genomes.</title>
        <authorList>
            <person name="Butler G."/>
            <person name="Rasmussen M.D."/>
            <person name="Lin M.F."/>
            <person name="Santos M.A."/>
            <person name="Sakthikumar S."/>
            <person name="Munro C.A."/>
            <person name="Rheinbay E."/>
            <person name="Grabherr M."/>
            <person name="Forche A."/>
            <person name="Reedy J.L."/>
            <person name="Agrafioti I."/>
            <person name="Arnaud M.B."/>
            <person name="Bates S."/>
            <person name="Brown A.J."/>
            <person name="Brunke S."/>
            <person name="Costanzo M.C."/>
            <person name="Fitzpatrick D.A."/>
            <person name="de Groot P.W."/>
            <person name="Harris D."/>
            <person name="Hoyer L.L."/>
            <person name="Hube B."/>
            <person name="Klis F.M."/>
            <person name="Kodira C."/>
            <person name="Lennard N."/>
            <person name="Logue M.E."/>
            <person name="Martin R."/>
            <person name="Neiman A.M."/>
            <person name="Nikolaou E."/>
            <person name="Quail M.A."/>
            <person name="Quinn J."/>
            <person name="Santos M.C."/>
            <person name="Schmitzberger F.F."/>
            <person name="Sherlock G."/>
            <person name="Shah P."/>
            <person name="Silverstein K.A."/>
            <person name="Skrzypek M.S."/>
            <person name="Soll D."/>
            <person name="Staggs R."/>
            <person name="Stansfield I."/>
            <person name="Stumpf M.P."/>
            <person name="Sudbery P.E."/>
            <person name="Srikantha T."/>
            <person name="Zeng Q."/>
            <person name="Berman J."/>
            <person name="Berriman M."/>
            <person name="Heitman J."/>
            <person name="Gow N.A."/>
            <person name="Lorenz M.C."/>
            <person name="Birren B.W."/>
            <person name="Kellis M."/>
            <person name="Cuomo C.A."/>
        </authorList>
    </citation>
    <scope>NUCLEOTIDE SEQUENCE [LARGE SCALE GENOMIC DNA]</scope>
    <source>
        <strain evidence="8">ATCC 11503 / BCRC 21390 / CBS 2605 / JCM 1781 / NBRC 1676 / NRRL YB-4239</strain>
    </source>
</reference>
<keyword evidence="1 4" id="KW-0813">Transport</keyword>
<evidence type="ECO:0000256" key="4">
    <source>
        <dbReference type="RuleBase" id="RU367079"/>
    </source>
</evidence>
<comment type="similarity">
    <text evidence="4">Belongs to the SEC8 family.</text>
</comment>
<dbReference type="InterPro" id="IPR039682">
    <property type="entry name" value="Sec8/EXOC4"/>
</dbReference>
<name>A5E514_LODEL</name>
<dbReference type="GO" id="GO:0090522">
    <property type="term" value="P:vesicle tethering involved in exocytosis"/>
    <property type="evidence" value="ECO:0007669"/>
    <property type="project" value="UniProtKB-UniRule"/>
</dbReference>
<gene>
    <name evidence="7" type="ORF">LELG_04703</name>
</gene>
<dbReference type="Pfam" id="PF20652">
    <property type="entry name" value="Sec8_C"/>
    <property type="match status" value="1"/>
</dbReference>
<dbReference type="EMBL" id="CH981530">
    <property type="protein sequence ID" value="EDK46522.1"/>
    <property type="molecule type" value="Genomic_DNA"/>
</dbReference>
<dbReference type="FunCoup" id="A5E514">
    <property type="interactions" value="274"/>
</dbReference>
<evidence type="ECO:0000313" key="7">
    <source>
        <dbReference type="EMBL" id="EDK46522.1"/>
    </source>
</evidence>
<organism evidence="7 8">
    <name type="scientific">Lodderomyces elongisporus (strain ATCC 11503 / CBS 2605 / JCM 1781 / NBRC 1676 / NRRL YB-4239)</name>
    <name type="common">Yeast</name>
    <name type="synonym">Saccharomyces elongisporus</name>
    <dbReference type="NCBI Taxonomy" id="379508"/>
    <lineage>
        <taxon>Eukaryota</taxon>
        <taxon>Fungi</taxon>
        <taxon>Dikarya</taxon>
        <taxon>Ascomycota</taxon>
        <taxon>Saccharomycotina</taxon>
        <taxon>Pichiomycetes</taxon>
        <taxon>Debaryomycetaceae</taxon>
        <taxon>Candida/Lodderomyces clade</taxon>
        <taxon>Lodderomyces</taxon>
    </lineage>
</organism>
<dbReference type="GO" id="GO:0000145">
    <property type="term" value="C:exocyst"/>
    <property type="evidence" value="ECO:0007669"/>
    <property type="project" value="UniProtKB-UniRule"/>
</dbReference>
<dbReference type="HOGENOM" id="CLU_004025_2_0_1"/>
<feature type="domain" description="Exocyst complex component Sec8 N-terminal" evidence="5">
    <location>
        <begin position="26"/>
        <end position="167"/>
    </location>
</feature>
<protein>
    <recommendedName>
        <fullName evidence="4">Exocyst complex component Sec8</fullName>
    </recommendedName>
</protein>
<dbReference type="OMA" id="HMEVRCR"/>
<dbReference type="GO" id="GO:0006893">
    <property type="term" value="P:Golgi to plasma membrane transport"/>
    <property type="evidence" value="ECO:0007669"/>
    <property type="project" value="TreeGrafter"/>
</dbReference>
<feature type="domain" description="Exocyst complex component Sec8 middle helical bundle" evidence="6">
    <location>
        <begin position="319"/>
        <end position="613"/>
    </location>
</feature>
<dbReference type="VEuPathDB" id="FungiDB:LELG_04703"/>
<dbReference type="AlphaFoldDB" id="A5E514"/>
<dbReference type="GO" id="GO:0006612">
    <property type="term" value="P:protein targeting to membrane"/>
    <property type="evidence" value="ECO:0007669"/>
    <property type="project" value="UniProtKB-UniRule"/>
</dbReference>
<proteinExistence type="inferred from homology"/>
<dbReference type="Proteomes" id="UP000001996">
    <property type="component" value="Unassembled WGS sequence"/>
</dbReference>
<dbReference type="PANTHER" id="PTHR14146">
    <property type="entry name" value="EXOCYST COMPLEX COMPONENT 4"/>
    <property type="match status" value="1"/>
</dbReference>
<dbReference type="InterPro" id="IPR007191">
    <property type="entry name" value="Sec8_exocyst_N"/>
</dbReference>